<proteinExistence type="predicted"/>
<dbReference type="AlphaFoldDB" id="A0A842I3A5"/>
<evidence type="ECO:0000313" key="2">
    <source>
        <dbReference type="EMBL" id="MBC2834091.1"/>
    </source>
</evidence>
<evidence type="ECO:0000313" key="3">
    <source>
        <dbReference type="Proteomes" id="UP000555411"/>
    </source>
</evidence>
<sequence length="77" mass="8615">MPVEQVAARFSVSVDTIWRWCRKGTFPKPYHPGGSAARWRIDEIEAYEADLKAGFNIELDLSESGFFGASHQLAEVA</sequence>
<keyword evidence="3" id="KW-1185">Reference proteome</keyword>
<accession>A0A842I3A5</accession>
<gene>
    <name evidence="2" type="ORF">H7F16_01135</name>
</gene>
<name>A0A842I3A5_9RHOB</name>
<feature type="domain" description="Helix-turn-helix" evidence="1">
    <location>
        <begin position="3"/>
        <end position="43"/>
    </location>
</feature>
<dbReference type="InterPro" id="IPR009061">
    <property type="entry name" value="DNA-bd_dom_put_sf"/>
</dbReference>
<reference evidence="2 3" key="1">
    <citation type="journal article" date="2017" name="Int. J. Syst. Evol. Microbiol.">
        <title>Gemmobacter straminiformis sp. nov., isolated from an artificial fountain.</title>
        <authorList>
            <person name="Kang J.Y."/>
            <person name="Kim M.J."/>
            <person name="Chun J."/>
            <person name="Son K.P."/>
            <person name="Jahng K.Y."/>
        </authorList>
    </citation>
    <scope>NUCLEOTIDE SEQUENCE [LARGE SCALE GENOMIC DNA]</scope>
    <source>
        <strain evidence="2 3">CAM-8</strain>
    </source>
</reference>
<dbReference type="Pfam" id="PF12728">
    <property type="entry name" value="HTH_17"/>
    <property type="match status" value="1"/>
</dbReference>
<comment type="caution">
    <text evidence="2">The sequence shown here is derived from an EMBL/GenBank/DDBJ whole genome shotgun (WGS) entry which is preliminary data.</text>
</comment>
<dbReference type="Gene3D" id="1.10.238.160">
    <property type="match status" value="1"/>
</dbReference>
<evidence type="ECO:0000259" key="1">
    <source>
        <dbReference type="Pfam" id="PF12728"/>
    </source>
</evidence>
<dbReference type="EMBL" id="JACLQD010000001">
    <property type="protein sequence ID" value="MBC2834091.1"/>
    <property type="molecule type" value="Genomic_DNA"/>
</dbReference>
<dbReference type="Proteomes" id="UP000555411">
    <property type="component" value="Unassembled WGS sequence"/>
</dbReference>
<dbReference type="SUPFAM" id="SSF46955">
    <property type="entry name" value="Putative DNA-binding domain"/>
    <property type="match status" value="1"/>
</dbReference>
<dbReference type="InterPro" id="IPR041657">
    <property type="entry name" value="HTH_17"/>
</dbReference>
<organism evidence="2 3">
    <name type="scientific">Paragemmobacter straminiformis</name>
    <dbReference type="NCBI Taxonomy" id="2045119"/>
    <lineage>
        <taxon>Bacteria</taxon>
        <taxon>Pseudomonadati</taxon>
        <taxon>Pseudomonadota</taxon>
        <taxon>Alphaproteobacteria</taxon>
        <taxon>Rhodobacterales</taxon>
        <taxon>Paracoccaceae</taxon>
        <taxon>Paragemmobacter</taxon>
    </lineage>
</organism>
<protein>
    <submittedName>
        <fullName evidence="2">Helix-turn-helix domain-containing protein</fullName>
    </submittedName>
</protein>